<sequence>MHLSSKEPTSLPLHFPNDPLDIFSPIWVHQVVEFALALQKSGCFSIVLKCVLAPVATAATSALRIPIIGIGTGPFCIGQVN</sequence>
<evidence type="ECO:0000313" key="1">
    <source>
        <dbReference type="EMBL" id="KAI8023889.1"/>
    </source>
</evidence>
<comment type="caution">
    <text evidence="1">The sequence shown here is derived from an EMBL/GenBank/DDBJ whole genome shotgun (WGS) entry which is preliminary data.</text>
</comment>
<dbReference type="EMBL" id="CM045763">
    <property type="protein sequence ID" value="KAI8023889.1"/>
    <property type="molecule type" value="Genomic_DNA"/>
</dbReference>
<reference evidence="1 2" key="1">
    <citation type="journal article" date="2022" name="Plant J.">
        <title>Chromosome-level genome of Camellia lanceoleosa provides a valuable resource for understanding genome evolution and self-incompatibility.</title>
        <authorList>
            <person name="Gong W."/>
            <person name="Xiao S."/>
            <person name="Wang L."/>
            <person name="Liao Z."/>
            <person name="Chang Y."/>
            <person name="Mo W."/>
            <person name="Hu G."/>
            <person name="Li W."/>
            <person name="Zhao G."/>
            <person name="Zhu H."/>
            <person name="Hu X."/>
            <person name="Ji K."/>
            <person name="Xiang X."/>
            <person name="Song Q."/>
            <person name="Yuan D."/>
            <person name="Jin S."/>
            <person name="Zhang L."/>
        </authorList>
    </citation>
    <scope>NUCLEOTIDE SEQUENCE [LARGE SCALE GENOMIC DNA]</scope>
    <source>
        <strain evidence="1">SQ_2022a</strain>
    </source>
</reference>
<protein>
    <submittedName>
        <fullName evidence="1">Uncharacterized protein</fullName>
    </submittedName>
</protein>
<keyword evidence="2" id="KW-1185">Reference proteome</keyword>
<dbReference type="Proteomes" id="UP001060215">
    <property type="component" value="Chromosome 6"/>
</dbReference>
<evidence type="ECO:0000313" key="2">
    <source>
        <dbReference type="Proteomes" id="UP001060215"/>
    </source>
</evidence>
<organism evidence="1 2">
    <name type="scientific">Camellia lanceoleosa</name>
    <dbReference type="NCBI Taxonomy" id="1840588"/>
    <lineage>
        <taxon>Eukaryota</taxon>
        <taxon>Viridiplantae</taxon>
        <taxon>Streptophyta</taxon>
        <taxon>Embryophyta</taxon>
        <taxon>Tracheophyta</taxon>
        <taxon>Spermatophyta</taxon>
        <taxon>Magnoliopsida</taxon>
        <taxon>eudicotyledons</taxon>
        <taxon>Gunneridae</taxon>
        <taxon>Pentapetalae</taxon>
        <taxon>asterids</taxon>
        <taxon>Ericales</taxon>
        <taxon>Theaceae</taxon>
        <taxon>Camellia</taxon>
    </lineage>
</organism>
<accession>A0ACC0IG04</accession>
<gene>
    <name evidence="1" type="ORF">LOK49_LG03G00963</name>
</gene>
<proteinExistence type="predicted"/>
<name>A0ACC0IG04_9ERIC</name>